<feature type="compositionally biased region" description="Polar residues" evidence="1">
    <location>
        <begin position="48"/>
        <end position="62"/>
    </location>
</feature>
<evidence type="ECO:0000256" key="1">
    <source>
        <dbReference type="SAM" id="MobiDB-lite"/>
    </source>
</evidence>
<feature type="compositionally biased region" description="Polar residues" evidence="1">
    <location>
        <begin position="70"/>
        <end position="79"/>
    </location>
</feature>
<feature type="region of interest" description="Disordered" evidence="1">
    <location>
        <begin position="1"/>
        <end position="80"/>
    </location>
</feature>
<evidence type="ECO:0000313" key="3">
    <source>
        <dbReference type="Proteomes" id="UP001157418"/>
    </source>
</evidence>
<evidence type="ECO:0000313" key="2">
    <source>
        <dbReference type="EMBL" id="CAH1426639.1"/>
    </source>
</evidence>
<dbReference type="AlphaFoldDB" id="A0AAU9MFL7"/>
<organism evidence="2 3">
    <name type="scientific">Lactuca virosa</name>
    <dbReference type="NCBI Taxonomy" id="75947"/>
    <lineage>
        <taxon>Eukaryota</taxon>
        <taxon>Viridiplantae</taxon>
        <taxon>Streptophyta</taxon>
        <taxon>Embryophyta</taxon>
        <taxon>Tracheophyta</taxon>
        <taxon>Spermatophyta</taxon>
        <taxon>Magnoliopsida</taxon>
        <taxon>eudicotyledons</taxon>
        <taxon>Gunneridae</taxon>
        <taxon>Pentapetalae</taxon>
        <taxon>asterids</taxon>
        <taxon>campanulids</taxon>
        <taxon>Asterales</taxon>
        <taxon>Asteraceae</taxon>
        <taxon>Cichorioideae</taxon>
        <taxon>Cichorieae</taxon>
        <taxon>Lactucinae</taxon>
        <taxon>Lactuca</taxon>
    </lineage>
</organism>
<accession>A0AAU9MFL7</accession>
<keyword evidence="3" id="KW-1185">Reference proteome</keyword>
<comment type="caution">
    <text evidence="2">The sequence shown here is derived from an EMBL/GenBank/DDBJ whole genome shotgun (WGS) entry which is preliminary data.</text>
</comment>
<dbReference type="Proteomes" id="UP001157418">
    <property type="component" value="Unassembled WGS sequence"/>
</dbReference>
<protein>
    <submittedName>
        <fullName evidence="2">Uncharacterized protein</fullName>
    </submittedName>
</protein>
<sequence>MPSPTSVNHHRLKPLYREAPTTKWSPIYPKHHRQPRTNTATIKLPLLSTKTTNRHPSPTVDQPPNGRPYTPNTIVSQEQAPPPLSFHYYQRRQPTDTLLQLSTNLAPPLR</sequence>
<proteinExistence type="predicted"/>
<name>A0AAU9MFL7_9ASTR</name>
<gene>
    <name evidence="2" type="ORF">LVIROSA_LOCUS13708</name>
</gene>
<dbReference type="EMBL" id="CAKMRJ010002223">
    <property type="protein sequence ID" value="CAH1426639.1"/>
    <property type="molecule type" value="Genomic_DNA"/>
</dbReference>
<reference evidence="2 3" key="1">
    <citation type="submission" date="2022-01" db="EMBL/GenBank/DDBJ databases">
        <authorList>
            <person name="Xiong W."/>
            <person name="Schranz E."/>
        </authorList>
    </citation>
    <scope>NUCLEOTIDE SEQUENCE [LARGE SCALE GENOMIC DNA]</scope>
</reference>